<keyword evidence="3" id="KW-1185">Reference proteome</keyword>
<proteinExistence type="predicted"/>
<name>F7NES7_9FIRM</name>
<feature type="compositionally biased region" description="Basic and acidic residues" evidence="1">
    <location>
        <begin position="19"/>
        <end position="31"/>
    </location>
</feature>
<dbReference type="RefSeq" id="WP_004092564.1">
    <property type="nucleotide sequence ID" value="NZ_AFGF01000017.1"/>
</dbReference>
<organism evidence="2 3">
    <name type="scientific">Acetonema longum DSM 6540</name>
    <dbReference type="NCBI Taxonomy" id="1009370"/>
    <lineage>
        <taxon>Bacteria</taxon>
        <taxon>Bacillati</taxon>
        <taxon>Bacillota</taxon>
        <taxon>Negativicutes</taxon>
        <taxon>Acetonemataceae</taxon>
        <taxon>Acetonema</taxon>
    </lineage>
</organism>
<accession>F7NES7</accession>
<comment type="caution">
    <text evidence="2">The sequence shown here is derived from an EMBL/GenBank/DDBJ whole genome shotgun (WGS) entry which is preliminary data.</text>
</comment>
<protein>
    <submittedName>
        <fullName evidence="2">Uncharacterized protein</fullName>
    </submittedName>
</protein>
<dbReference type="EMBL" id="AFGF01000017">
    <property type="protein sequence ID" value="EGO65488.1"/>
    <property type="molecule type" value="Genomic_DNA"/>
</dbReference>
<feature type="region of interest" description="Disordered" evidence="1">
    <location>
        <begin position="16"/>
        <end position="63"/>
    </location>
</feature>
<dbReference type="STRING" id="1009370.ALO_02711"/>
<dbReference type="AlphaFoldDB" id="F7NES7"/>
<evidence type="ECO:0000313" key="2">
    <source>
        <dbReference type="EMBL" id="EGO65488.1"/>
    </source>
</evidence>
<evidence type="ECO:0000256" key="1">
    <source>
        <dbReference type="SAM" id="MobiDB-lite"/>
    </source>
</evidence>
<dbReference type="OrthoDB" id="9916361at2"/>
<evidence type="ECO:0000313" key="3">
    <source>
        <dbReference type="Proteomes" id="UP000003240"/>
    </source>
</evidence>
<reference evidence="2 3" key="1">
    <citation type="journal article" date="2011" name="EMBO J.">
        <title>Structural diversity of bacterial flagellar motors.</title>
        <authorList>
            <person name="Chen S."/>
            <person name="Beeby M."/>
            <person name="Murphy G.E."/>
            <person name="Leadbetter J.R."/>
            <person name="Hendrixson D.R."/>
            <person name="Briegel A."/>
            <person name="Li Z."/>
            <person name="Shi J."/>
            <person name="Tocheva E.I."/>
            <person name="Muller A."/>
            <person name="Dobro M.J."/>
            <person name="Jensen G.J."/>
        </authorList>
    </citation>
    <scope>NUCLEOTIDE SEQUENCE [LARGE SCALE GENOMIC DNA]</scope>
    <source>
        <strain evidence="2 3">DSM 6540</strain>
    </source>
</reference>
<sequence>MLKKLLKTVSSRLLPSIDNRQDGTGHCHEAAFDPDSFPEAVKQQLRKNQDREKPGAGGSNNTG</sequence>
<gene>
    <name evidence="2" type="ORF">ALO_02711</name>
</gene>
<dbReference type="Proteomes" id="UP000003240">
    <property type="component" value="Unassembled WGS sequence"/>
</dbReference>